<feature type="transmembrane region" description="Helical" evidence="1">
    <location>
        <begin position="90"/>
        <end position="110"/>
    </location>
</feature>
<dbReference type="Pfam" id="PF07853">
    <property type="entry name" value="DUF1648"/>
    <property type="match status" value="1"/>
</dbReference>
<protein>
    <submittedName>
        <fullName evidence="3">Uncharacterized protein DUF1648</fullName>
    </submittedName>
</protein>
<feature type="transmembrane region" description="Helical" evidence="1">
    <location>
        <begin position="52"/>
        <end position="78"/>
    </location>
</feature>
<proteinExistence type="predicted"/>
<evidence type="ECO:0000313" key="3">
    <source>
        <dbReference type="EMBL" id="TCL57822.1"/>
    </source>
</evidence>
<accession>A0A4V2QBU9</accession>
<keyword evidence="1" id="KW-0812">Transmembrane</keyword>
<keyword evidence="1" id="KW-1133">Transmembrane helix</keyword>
<feature type="transmembrane region" description="Helical" evidence="1">
    <location>
        <begin position="116"/>
        <end position="140"/>
    </location>
</feature>
<dbReference type="Proteomes" id="UP000295184">
    <property type="component" value="Unassembled WGS sequence"/>
</dbReference>
<dbReference type="InterPro" id="IPR012867">
    <property type="entry name" value="DUF1648"/>
</dbReference>
<dbReference type="GeneID" id="97380797"/>
<evidence type="ECO:0000256" key="1">
    <source>
        <dbReference type="SAM" id="Phobius"/>
    </source>
</evidence>
<reference evidence="3 4" key="1">
    <citation type="submission" date="2019-03" db="EMBL/GenBank/DDBJ databases">
        <title>Genomic Encyclopedia of Type Strains, Phase IV (KMG-IV): sequencing the most valuable type-strain genomes for metagenomic binning, comparative biology and taxonomic classification.</title>
        <authorList>
            <person name="Goeker M."/>
        </authorList>
    </citation>
    <scope>NUCLEOTIDE SEQUENCE [LARGE SCALE GENOMIC DNA]</scope>
    <source>
        <strain evidence="3 4">DSM 100451</strain>
    </source>
</reference>
<keyword evidence="1" id="KW-0472">Membrane</keyword>
<gene>
    <name evidence="3" type="ORF">EDD77_10996</name>
</gene>
<dbReference type="STRING" id="1650663.GCA_001486665_01167"/>
<feature type="transmembrane region" description="Helical" evidence="1">
    <location>
        <begin position="161"/>
        <end position="184"/>
    </location>
</feature>
<dbReference type="PROSITE" id="PS51257">
    <property type="entry name" value="PROKAR_LIPOPROTEIN"/>
    <property type="match status" value="1"/>
</dbReference>
<sequence>MKKQIQTPFWAGLAACALPLVAGLLAYGRLPGQMAVQWSGETGEVISLMSKPWAVIAIPAVLMVMHWVVYATVHSMVLGPRLMGALREGLGWLIPLLSVAMYSVIFAANLTGRIQILVLLFSLVGLAVLIVAAHVAELPFGSRWGVQERFSMASEENWTHIHMVTGGIWGLCGAAVILGNWLWPQNTGRMMIWLVLMGVPGIYSHWMGRRMQKG</sequence>
<dbReference type="AlphaFoldDB" id="A0A4V2QBU9"/>
<evidence type="ECO:0000313" key="4">
    <source>
        <dbReference type="Proteomes" id="UP000295184"/>
    </source>
</evidence>
<feature type="domain" description="DUF1648" evidence="2">
    <location>
        <begin position="16"/>
        <end position="62"/>
    </location>
</feature>
<dbReference type="EMBL" id="SLUM01000009">
    <property type="protein sequence ID" value="TCL57822.1"/>
    <property type="molecule type" value="Genomic_DNA"/>
</dbReference>
<feature type="transmembrane region" description="Helical" evidence="1">
    <location>
        <begin position="190"/>
        <end position="208"/>
    </location>
</feature>
<name>A0A4V2QBU9_9FIRM</name>
<evidence type="ECO:0000259" key="2">
    <source>
        <dbReference type="Pfam" id="PF07853"/>
    </source>
</evidence>
<comment type="caution">
    <text evidence="3">The sequence shown here is derived from an EMBL/GenBank/DDBJ whole genome shotgun (WGS) entry which is preliminary data.</text>
</comment>
<dbReference type="RefSeq" id="WP_058963644.1">
    <property type="nucleotide sequence ID" value="NZ_CABKVM010000015.1"/>
</dbReference>
<organism evidence="3 4">
    <name type="scientific">Allofournierella massiliensis</name>
    <dbReference type="NCBI Taxonomy" id="1650663"/>
    <lineage>
        <taxon>Bacteria</taxon>
        <taxon>Bacillati</taxon>
        <taxon>Bacillota</taxon>
        <taxon>Clostridia</taxon>
        <taxon>Eubacteriales</taxon>
        <taxon>Oscillospiraceae</taxon>
        <taxon>Allofournierella</taxon>
    </lineage>
</organism>